<protein>
    <submittedName>
        <fullName evidence="1">Uncharacterized protein</fullName>
    </submittedName>
</protein>
<reference evidence="1 2" key="1">
    <citation type="journal article" date="2018" name="Sci. Rep.">
        <title>Genomic signatures of local adaptation to the degree of environmental predictability in rotifers.</title>
        <authorList>
            <person name="Franch-Gras L."/>
            <person name="Hahn C."/>
            <person name="Garcia-Roger E.M."/>
            <person name="Carmona M.J."/>
            <person name="Serra M."/>
            <person name="Gomez A."/>
        </authorList>
    </citation>
    <scope>NUCLEOTIDE SEQUENCE [LARGE SCALE GENOMIC DNA]</scope>
    <source>
        <strain evidence="1">HYR1</strain>
    </source>
</reference>
<keyword evidence="2" id="KW-1185">Reference proteome</keyword>
<dbReference type="EMBL" id="REGN01003862">
    <property type="protein sequence ID" value="RNA20398.1"/>
    <property type="molecule type" value="Genomic_DNA"/>
</dbReference>
<proteinExistence type="predicted"/>
<dbReference type="AlphaFoldDB" id="A0A3M7RAW4"/>
<dbReference type="Proteomes" id="UP000276133">
    <property type="component" value="Unassembled WGS sequence"/>
</dbReference>
<comment type="caution">
    <text evidence="1">The sequence shown here is derived from an EMBL/GenBank/DDBJ whole genome shotgun (WGS) entry which is preliminary data.</text>
</comment>
<organism evidence="1 2">
    <name type="scientific">Brachionus plicatilis</name>
    <name type="common">Marine rotifer</name>
    <name type="synonym">Brachionus muelleri</name>
    <dbReference type="NCBI Taxonomy" id="10195"/>
    <lineage>
        <taxon>Eukaryota</taxon>
        <taxon>Metazoa</taxon>
        <taxon>Spiralia</taxon>
        <taxon>Gnathifera</taxon>
        <taxon>Rotifera</taxon>
        <taxon>Eurotatoria</taxon>
        <taxon>Monogononta</taxon>
        <taxon>Pseudotrocha</taxon>
        <taxon>Ploima</taxon>
        <taxon>Brachionidae</taxon>
        <taxon>Brachionus</taxon>
    </lineage>
</organism>
<evidence type="ECO:0000313" key="2">
    <source>
        <dbReference type="Proteomes" id="UP000276133"/>
    </source>
</evidence>
<sequence>MLIAHFAYPNDRVAECKSYLLLNLIYEKKFMFCSSNEANQRIVSMKKRKKIQISKTEGIYVEINNKLPYRSYF</sequence>
<evidence type="ECO:0000313" key="1">
    <source>
        <dbReference type="EMBL" id="RNA20398.1"/>
    </source>
</evidence>
<gene>
    <name evidence="1" type="ORF">BpHYR1_007975</name>
</gene>
<name>A0A3M7RAW4_BRAPC</name>
<accession>A0A3M7RAW4</accession>